<proteinExistence type="predicted"/>
<reference evidence="3 5" key="2">
    <citation type="submission" date="2024-07" db="EMBL/GenBank/DDBJ databases">
        <authorList>
            <person name="Akdeniz Z."/>
        </authorList>
    </citation>
    <scope>NUCLEOTIDE SEQUENCE [LARGE SCALE GENOMIC DNA]</scope>
</reference>
<dbReference type="EMBL" id="CATOUU010000942">
    <property type="protein sequence ID" value="CAI9961628.1"/>
    <property type="molecule type" value="Genomic_DNA"/>
</dbReference>
<reference evidence="1" key="1">
    <citation type="submission" date="2023-06" db="EMBL/GenBank/DDBJ databases">
        <authorList>
            <person name="Kurt Z."/>
        </authorList>
    </citation>
    <scope>NUCLEOTIDE SEQUENCE</scope>
</reference>
<evidence type="ECO:0000313" key="4">
    <source>
        <dbReference type="EMBL" id="CAL6052968.1"/>
    </source>
</evidence>
<sequence>MDDELTIFKNEKSNYQQLTQQAINDPLQIALKNYFISNVKTLNFEEPQYGNRVQQTEIQMIHEDQYINNEIRKLPGRDQKGQISELLFLTFYEKIKHQNFWLSEGELLVHDQYKINLKDYGQKAHVAQNGKTQDLE</sequence>
<keyword evidence="5" id="KW-1185">Reference proteome</keyword>
<name>A0AA86QXF5_9EUKA</name>
<comment type="caution">
    <text evidence="1">The sequence shown here is derived from an EMBL/GenBank/DDBJ whole genome shotgun (WGS) entry which is preliminary data.</text>
</comment>
<protein>
    <submittedName>
        <fullName evidence="3">Hypothetical_protein</fullName>
    </submittedName>
</protein>
<organism evidence="1">
    <name type="scientific">Hexamita inflata</name>
    <dbReference type="NCBI Taxonomy" id="28002"/>
    <lineage>
        <taxon>Eukaryota</taxon>
        <taxon>Metamonada</taxon>
        <taxon>Diplomonadida</taxon>
        <taxon>Hexamitidae</taxon>
        <taxon>Hexamitinae</taxon>
        <taxon>Hexamita</taxon>
    </lineage>
</organism>
<dbReference type="AlphaFoldDB" id="A0AA86QXF5"/>
<dbReference type="EMBL" id="CAXDID020000194">
    <property type="protein sequence ID" value="CAL6052968.1"/>
    <property type="molecule type" value="Genomic_DNA"/>
</dbReference>
<dbReference type="EMBL" id="CATOUU010000942">
    <property type="protein sequence ID" value="CAI9961623.1"/>
    <property type="molecule type" value="Genomic_DNA"/>
</dbReference>
<dbReference type="Proteomes" id="UP001642409">
    <property type="component" value="Unassembled WGS sequence"/>
</dbReference>
<evidence type="ECO:0000313" key="3">
    <source>
        <dbReference type="EMBL" id="CAL6052958.1"/>
    </source>
</evidence>
<evidence type="ECO:0000313" key="5">
    <source>
        <dbReference type="Proteomes" id="UP001642409"/>
    </source>
</evidence>
<evidence type="ECO:0000313" key="2">
    <source>
        <dbReference type="EMBL" id="CAI9961628.1"/>
    </source>
</evidence>
<evidence type="ECO:0000313" key="1">
    <source>
        <dbReference type="EMBL" id="CAI9961623.1"/>
    </source>
</evidence>
<accession>A0AA86QXF5</accession>
<dbReference type="EMBL" id="CAXDID020000194">
    <property type="protein sequence ID" value="CAL6052958.1"/>
    <property type="molecule type" value="Genomic_DNA"/>
</dbReference>
<gene>
    <name evidence="3" type="ORF">HINF_LOCUS45102</name>
    <name evidence="4" type="ORF">HINF_LOCUS45107</name>
    <name evidence="1" type="ORF">HINF_LOCUS49268</name>
    <name evidence="2" type="ORF">HINF_LOCUS49273</name>
</gene>